<dbReference type="EMBL" id="KE356561">
    <property type="protein sequence ID" value="ERG95021.1"/>
    <property type="molecule type" value="Genomic_DNA"/>
</dbReference>
<dbReference type="HOGENOM" id="CLU_027128_5_0_2"/>
<dbReference type="InterPro" id="IPR028082">
    <property type="entry name" value="Peripla_BP_I"/>
</dbReference>
<feature type="region of interest" description="Disordered" evidence="2">
    <location>
        <begin position="43"/>
        <end position="84"/>
    </location>
</feature>
<protein>
    <submittedName>
        <fullName evidence="4">ABC-type branched-chain amino acid transport system, periplasmic component</fullName>
    </submittedName>
</protein>
<evidence type="ECO:0000313" key="4">
    <source>
        <dbReference type="EMBL" id="ERG95021.1"/>
    </source>
</evidence>
<sequence>MLSASSSVVIYALDSNSQRVMSERSRRDVLKGLGTAGTAGVVSLAGCSSQSGGEATEEPETEASSGGSTTTEESMDESMGGEPIALGSIFPVTGTNSAYGGGHQQAFNLAVEEINDSGGILGGREITPVNNDTEGSPSRSAQKFRTMINQEGVVGLVGPYSSGIGTTLAPVARDNRVTEISNGNTSPALATAGINDDNGVKYYGRTAPNDVQQALVVARVLNQIVGADTASFLYVDNPYGQGLAEAASEAFSGETLNMVAYTQATNDYTSTLDSVFDGEPDAVGAVMYPGNGRTILRQWDQGGYGGQWVGAEAIWSPQMLSDLSDIVEGMYITSPQTANSETFQENMGGADQITQFAPHAYDATYLMGLAMEQAGEASGTAIAENIRSVSRPSDGDTTVSVAEFDAGKEALSDGSVNYEGASGSVDLNEDLEPVVPYRIMEVASGEAQLSEEVPLSYFEGKI</sequence>
<feature type="compositionally biased region" description="Low complexity" evidence="2">
    <location>
        <begin position="62"/>
        <end position="80"/>
    </location>
</feature>
<evidence type="ECO:0000256" key="1">
    <source>
        <dbReference type="ARBA" id="ARBA00022729"/>
    </source>
</evidence>
<dbReference type="InterPro" id="IPR051010">
    <property type="entry name" value="BCAA_transport"/>
</dbReference>
<evidence type="ECO:0000259" key="3">
    <source>
        <dbReference type="Pfam" id="PF13458"/>
    </source>
</evidence>
<accession>U1PRP9</accession>
<evidence type="ECO:0000256" key="2">
    <source>
        <dbReference type="SAM" id="MobiDB-lite"/>
    </source>
</evidence>
<dbReference type="STRING" id="1238425.J07HQW2_01465"/>
<feature type="domain" description="Leucine-binding protein" evidence="3">
    <location>
        <begin position="83"/>
        <end position="390"/>
    </location>
</feature>
<dbReference type="Gene3D" id="3.40.50.2300">
    <property type="match status" value="2"/>
</dbReference>
<dbReference type="Proteomes" id="UP000030710">
    <property type="component" value="Unassembled WGS sequence"/>
</dbReference>
<dbReference type="AlphaFoldDB" id="U1PRP9"/>
<dbReference type="eggNOG" id="arCOG01021">
    <property type="taxonomic scope" value="Archaea"/>
</dbReference>
<dbReference type="Pfam" id="PF13458">
    <property type="entry name" value="Peripla_BP_6"/>
    <property type="match status" value="1"/>
</dbReference>
<dbReference type="NCBIfam" id="TIGR01409">
    <property type="entry name" value="TAT_signal_seq"/>
    <property type="match status" value="1"/>
</dbReference>
<reference evidence="4 5" key="1">
    <citation type="journal article" date="2013" name="PLoS ONE">
        <title>Assembly-driven community genomics of a hypersaline microbial ecosystem.</title>
        <authorList>
            <person name="Podell S."/>
            <person name="Ugalde J.A."/>
            <person name="Narasingarao P."/>
            <person name="Banfield J.F."/>
            <person name="Heidelberg K.B."/>
            <person name="Allen E.E."/>
        </authorList>
    </citation>
    <scope>NUCLEOTIDE SEQUENCE [LARGE SCALE GENOMIC DNA]</scope>
    <source>
        <strain evidence="5">J07HQW2</strain>
    </source>
</reference>
<proteinExistence type="predicted"/>
<dbReference type="InterPro" id="IPR019546">
    <property type="entry name" value="TAT_signal_bac_arc"/>
</dbReference>
<organism evidence="4 5">
    <name type="scientific">Haloquadratum walsbyi J07HQW2</name>
    <dbReference type="NCBI Taxonomy" id="1238425"/>
    <lineage>
        <taxon>Archaea</taxon>
        <taxon>Methanobacteriati</taxon>
        <taxon>Methanobacteriota</taxon>
        <taxon>Stenosarchaea group</taxon>
        <taxon>Halobacteria</taxon>
        <taxon>Halobacteriales</taxon>
        <taxon>Haloferacaceae</taxon>
        <taxon>Haloquadratum</taxon>
    </lineage>
</organism>
<keyword evidence="1" id="KW-0732">Signal</keyword>
<gene>
    <name evidence="4" type="ORF">J07HQW2_01465</name>
</gene>
<dbReference type="PANTHER" id="PTHR30483">
    <property type="entry name" value="LEUCINE-SPECIFIC-BINDING PROTEIN"/>
    <property type="match status" value="1"/>
</dbReference>
<evidence type="ECO:0000313" key="5">
    <source>
        <dbReference type="Proteomes" id="UP000030710"/>
    </source>
</evidence>
<dbReference type="SUPFAM" id="SSF53822">
    <property type="entry name" value="Periplasmic binding protein-like I"/>
    <property type="match status" value="1"/>
</dbReference>
<dbReference type="PANTHER" id="PTHR30483:SF6">
    <property type="entry name" value="PERIPLASMIC BINDING PROTEIN OF ABC TRANSPORTER FOR NATURAL AMINO ACIDS"/>
    <property type="match status" value="1"/>
</dbReference>
<dbReference type="InterPro" id="IPR028081">
    <property type="entry name" value="Leu-bd"/>
</dbReference>
<dbReference type="CDD" id="cd06346">
    <property type="entry name" value="PBP1_ABC_ligand_binding-like"/>
    <property type="match status" value="1"/>
</dbReference>
<name>U1PRP9_9EURY</name>